<feature type="non-terminal residue" evidence="2">
    <location>
        <position position="232"/>
    </location>
</feature>
<proteinExistence type="predicted"/>
<accession>A0A3R7WFD9</accession>
<reference evidence="2 3" key="1">
    <citation type="submission" date="2018-08" db="EMBL/GenBank/DDBJ databases">
        <title>The metabolism and importance of syntrophic acetate oxidation coupled to methane or sulfide production in haloalkaline environments.</title>
        <authorList>
            <person name="Timmers P.H.A."/>
            <person name="Vavourakis C.D."/>
            <person name="Sorokin D.Y."/>
            <person name="Sinninghe Damste J.S."/>
            <person name="Muyzer G."/>
            <person name="Stams A.J.M."/>
            <person name="Plugge C.M."/>
        </authorList>
    </citation>
    <scope>NUCLEOTIDE SEQUENCE [LARGE SCALE GENOMIC DNA]</scope>
    <source>
        <strain evidence="2">MSAO_Arc3</strain>
    </source>
</reference>
<name>A0A3R7WFD9_9EURY</name>
<dbReference type="InterPro" id="IPR006638">
    <property type="entry name" value="Elp3/MiaA/NifB-like_rSAM"/>
</dbReference>
<sequence length="232" mass="25688">MTNNNNNKSINEMVLDIRNRQRIKPSSNDIPTASWKGKDLFNGDIVSTLTIIFKTDGCYWGKAGGCTMCGYVYDSAAESPDDSNLMNQLNKSLEKLDENEDVIIKIFTSGSFLDPNEISLVSRKGILTTLGADQRIKKIIVETRPEFVTNSALEESLECVGNKPFEIAIGLETSSDKIRLESINKGYTFNDFIQASEIAKKKGVTTKTYLLLKPPFISEGQAINDIVKSAND</sequence>
<dbReference type="SFLD" id="SFLDS00029">
    <property type="entry name" value="Radical_SAM"/>
    <property type="match status" value="1"/>
</dbReference>
<evidence type="ECO:0000313" key="3">
    <source>
        <dbReference type="Proteomes" id="UP000284763"/>
    </source>
</evidence>
<dbReference type="GO" id="GO:0003824">
    <property type="term" value="F:catalytic activity"/>
    <property type="evidence" value="ECO:0007669"/>
    <property type="project" value="InterPro"/>
</dbReference>
<dbReference type="EMBL" id="QZAB01000114">
    <property type="protein sequence ID" value="RQD90630.1"/>
    <property type="molecule type" value="Genomic_DNA"/>
</dbReference>
<dbReference type="AlphaFoldDB" id="A0A3R7WFD9"/>
<protein>
    <submittedName>
        <fullName evidence="2">TIGR01210 family radical SAM protein</fullName>
    </submittedName>
</protein>
<gene>
    <name evidence="2" type="ORF">D5R95_01735</name>
</gene>
<dbReference type="NCBIfam" id="TIGR01210">
    <property type="entry name" value="archaeosine biosynthesis radical SAM protein RaSEA"/>
    <property type="match status" value="1"/>
</dbReference>
<evidence type="ECO:0000313" key="2">
    <source>
        <dbReference type="EMBL" id="RQD90630.1"/>
    </source>
</evidence>
<dbReference type="InterPro" id="IPR007197">
    <property type="entry name" value="rSAM"/>
</dbReference>
<dbReference type="Pfam" id="PF04055">
    <property type="entry name" value="Radical_SAM"/>
    <property type="match status" value="1"/>
</dbReference>
<dbReference type="InterPro" id="IPR005909">
    <property type="entry name" value="RaSEA"/>
</dbReference>
<feature type="domain" description="Elp3/MiaA/NifB-like radical SAM core" evidence="1">
    <location>
        <begin position="48"/>
        <end position="232"/>
    </location>
</feature>
<organism evidence="2 3">
    <name type="scientific">Methanosalsum natronophilum</name>
    <dbReference type="NCBI Taxonomy" id="768733"/>
    <lineage>
        <taxon>Archaea</taxon>
        <taxon>Methanobacteriati</taxon>
        <taxon>Methanobacteriota</taxon>
        <taxon>Stenosarchaea group</taxon>
        <taxon>Methanomicrobia</taxon>
        <taxon>Methanosarcinales</taxon>
        <taxon>Methanosarcinaceae</taxon>
        <taxon>Methanosalsum</taxon>
    </lineage>
</organism>
<evidence type="ECO:0000259" key="1">
    <source>
        <dbReference type="SMART" id="SM00729"/>
    </source>
</evidence>
<dbReference type="SUPFAM" id="SSF102114">
    <property type="entry name" value="Radical SAM enzymes"/>
    <property type="match status" value="1"/>
</dbReference>
<comment type="caution">
    <text evidence="2">The sequence shown here is derived from an EMBL/GenBank/DDBJ whole genome shotgun (WGS) entry which is preliminary data.</text>
</comment>
<dbReference type="SMART" id="SM00729">
    <property type="entry name" value="Elp3"/>
    <property type="match status" value="1"/>
</dbReference>
<dbReference type="Proteomes" id="UP000284763">
    <property type="component" value="Unassembled WGS sequence"/>
</dbReference>
<dbReference type="GO" id="GO:0051536">
    <property type="term" value="F:iron-sulfur cluster binding"/>
    <property type="evidence" value="ECO:0007669"/>
    <property type="project" value="InterPro"/>
</dbReference>
<dbReference type="InterPro" id="IPR058240">
    <property type="entry name" value="rSAM_sf"/>
</dbReference>